<keyword evidence="2" id="KW-0479">Metal-binding</keyword>
<comment type="caution">
    <text evidence="6">The sequence shown here is derived from an EMBL/GenBank/DDBJ whole genome shotgun (WGS) entry which is preliminary data.</text>
</comment>
<reference evidence="6 7" key="1">
    <citation type="submission" date="2020-10" db="EMBL/GenBank/DDBJ databases">
        <title>Myceligenerans pegani sp. nov., an endophytic actinomycete isolated from Peganum harmala L. in Xinjiang, China.</title>
        <authorList>
            <person name="Xin L."/>
        </authorList>
    </citation>
    <scope>NUCLEOTIDE SEQUENCE [LARGE SCALE GENOMIC DNA]</scope>
    <source>
        <strain evidence="6 7">TRM65318</strain>
    </source>
</reference>
<proteinExistence type="predicted"/>
<keyword evidence="7" id="KW-1185">Reference proteome</keyword>
<feature type="domain" description="PIN" evidence="5">
    <location>
        <begin position="4"/>
        <end position="119"/>
    </location>
</feature>
<keyword evidence="3" id="KW-0378">Hydrolase</keyword>
<gene>
    <name evidence="6" type="ORF">IHE71_08675</name>
</gene>
<dbReference type="EMBL" id="JADAQT010000069">
    <property type="protein sequence ID" value="MBE1875784.1"/>
    <property type="molecule type" value="Genomic_DNA"/>
</dbReference>
<evidence type="ECO:0000313" key="6">
    <source>
        <dbReference type="EMBL" id="MBE1875784.1"/>
    </source>
</evidence>
<dbReference type="Gene3D" id="3.40.50.1010">
    <property type="entry name" value="5'-nuclease"/>
    <property type="match status" value="1"/>
</dbReference>
<dbReference type="Proteomes" id="UP000625527">
    <property type="component" value="Unassembled WGS sequence"/>
</dbReference>
<dbReference type="InterPro" id="IPR041705">
    <property type="entry name" value="PIN_Sll0205"/>
</dbReference>
<dbReference type="InterPro" id="IPR029060">
    <property type="entry name" value="PIN-like_dom_sf"/>
</dbReference>
<dbReference type="PANTHER" id="PTHR36173:SF2">
    <property type="entry name" value="RIBONUCLEASE VAPC16"/>
    <property type="match status" value="1"/>
</dbReference>
<sequence length="123" mass="14199">MRVLADTHILLWWFLDPKRLSERHSEVLGNPADLVAFSSISIAEIALKQSIGKLELEFEIVPALRDQGFLELEFAAEHADRLRDLPWVHRDPFDRMLVAQAQVEDVALMTVDRHIPKYDVRTV</sequence>
<evidence type="ECO:0000259" key="5">
    <source>
        <dbReference type="Pfam" id="PF01850"/>
    </source>
</evidence>
<dbReference type="CDD" id="cd09872">
    <property type="entry name" value="PIN_Sll0205-like"/>
    <property type="match status" value="1"/>
</dbReference>
<name>A0ABR9MXZ0_9MICO</name>
<evidence type="ECO:0000256" key="4">
    <source>
        <dbReference type="ARBA" id="ARBA00022842"/>
    </source>
</evidence>
<evidence type="ECO:0000313" key="7">
    <source>
        <dbReference type="Proteomes" id="UP000625527"/>
    </source>
</evidence>
<dbReference type="InterPro" id="IPR002716">
    <property type="entry name" value="PIN_dom"/>
</dbReference>
<dbReference type="SUPFAM" id="SSF88723">
    <property type="entry name" value="PIN domain-like"/>
    <property type="match status" value="1"/>
</dbReference>
<keyword evidence="1" id="KW-0540">Nuclease</keyword>
<dbReference type="PANTHER" id="PTHR36173">
    <property type="entry name" value="RIBONUCLEASE VAPC16-RELATED"/>
    <property type="match status" value="1"/>
</dbReference>
<dbReference type="Pfam" id="PF01850">
    <property type="entry name" value="PIN"/>
    <property type="match status" value="1"/>
</dbReference>
<accession>A0ABR9MXZ0</accession>
<dbReference type="RefSeq" id="WP_192862349.1">
    <property type="nucleotide sequence ID" value="NZ_JADAQT010000069.1"/>
</dbReference>
<organism evidence="6 7">
    <name type="scientific">Myceligenerans pegani</name>
    <dbReference type="NCBI Taxonomy" id="2776917"/>
    <lineage>
        <taxon>Bacteria</taxon>
        <taxon>Bacillati</taxon>
        <taxon>Actinomycetota</taxon>
        <taxon>Actinomycetes</taxon>
        <taxon>Micrococcales</taxon>
        <taxon>Promicromonosporaceae</taxon>
        <taxon>Myceligenerans</taxon>
    </lineage>
</organism>
<protein>
    <submittedName>
        <fullName evidence="6">Type II toxin-antitoxin system VapC family toxin</fullName>
    </submittedName>
</protein>
<evidence type="ECO:0000256" key="3">
    <source>
        <dbReference type="ARBA" id="ARBA00022801"/>
    </source>
</evidence>
<keyword evidence="4" id="KW-0460">Magnesium</keyword>
<dbReference type="InterPro" id="IPR052919">
    <property type="entry name" value="TA_system_RNase"/>
</dbReference>
<evidence type="ECO:0000256" key="2">
    <source>
        <dbReference type="ARBA" id="ARBA00022723"/>
    </source>
</evidence>
<evidence type="ECO:0000256" key="1">
    <source>
        <dbReference type="ARBA" id="ARBA00022722"/>
    </source>
</evidence>